<sequence>MSSSAQQSPSAPKDVPAKKGRGFGNVFSRVKIALRRGDSPSSKVKPPAASAPLQPPPTKAEPDALSKPPPPVSKAAEARARYEDMEGVTKVARTQLFEERAKKLAERYGLEINADDWIKTTPNDMVLRIDKPIRIRVRRTCHRCNTALSQAKECPSCQHPRCTKCPRYPPKRTEAEKVASREKRAALIQANKENPPLIADYTYSNRGMVLKRPSKTGGQDLYQKKPRQRVRRTCHECQALFTAGVKKCQACAHIRCTDCPRDPPKKDKYPFGYPGDAFGPSSVPRYECQRCEALYPVGADHGTTCKKCGREKSEASPRALPRKVEREPDPEILRIIQAKLDRLKIA</sequence>
<organism evidence="2 3">
    <name type="scientific">Hirsutella rhossiliensis</name>
    <dbReference type="NCBI Taxonomy" id="111463"/>
    <lineage>
        <taxon>Eukaryota</taxon>
        <taxon>Fungi</taxon>
        <taxon>Dikarya</taxon>
        <taxon>Ascomycota</taxon>
        <taxon>Pezizomycotina</taxon>
        <taxon>Sordariomycetes</taxon>
        <taxon>Hypocreomycetidae</taxon>
        <taxon>Hypocreales</taxon>
        <taxon>Ophiocordycipitaceae</taxon>
        <taxon>Hirsutella</taxon>
    </lineage>
</organism>
<accession>A0A9P8N0C6</accession>
<dbReference type="Proteomes" id="UP000824596">
    <property type="component" value="Unassembled WGS sequence"/>
</dbReference>
<dbReference type="EMBL" id="JAIZPD010000004">
    <property type="protein sequence ID" value="KAH0964570.1"/>
    <property type="molecule type" value="Genomic_DNA"/>
</dbReference>
<feature type="region of interest" description="Disordered" evidence="1">
    <location>
        <begin position="1"/>
        <end position="81"/>
    </location>
</feature>
<keyword evidence="3" id="KW-1185">Reference proteome</keyword>
<proteinExistence type="predicted"/>
<comment type="caution">
    <text evidence="2">The sequence shown here is derived from an EMBL/GenBank/DDBJ whole genome shotgun (WGS) entry which is preliminary data.</text>
</comment>
<evidence type="ECO:0000313" key="3">
    <source>
        <dbReference type="Proteomes" id="UP000824596"/>
    </source>
</evidence>
<dbReference type="AlphaFoldDB" id="A0A9P8N0C6"/>
<dbReference type="GeneID" id="68354127"/>
<dbReference type="OrthoDB" id="5370011at2759"/>
<feature type="compositionally biased region" description="Low complexity" evidence="1">
    <location>
        <begin position="1"/>
        <end position="12"/>
    </location>
</feature>
<gene>
    <name evidence="2" type="ORF">HRG_04998</name>
</gene>
<name>A0A9P8N0C6_9HYPO</name>
<feature type="compositionally biased region" description="Low complexity" evidence="1">
    <location>
        <begin position="39"/>
        <end position="52"/>
    </location>
</feature>
<dbReference type="RefSeq" id="XP_044722083.1">
    <property type="nucleotide sequence ID" value="XM_044863469.1"/>
</dbReference>
<protein>
    <submittedName>
        <fullName evidence="2">Zinc finger domain-containing protein</fullName>
    </submittedName>
</protein>
<evidence type="ECO:0000313" key="2">
    <source>
        <dbReference type="EMBL" id="KAH0964570.1"/>
    </source>
</evidence>
<reference evidence="2" key="1">
    <citation type="submission" date="2021-09" db="EMBL/GenBank/DDBJ databases">
        <title>A high-quality genome of the endoparasitic fungus Hirsutella rhossiliensis with a comparison of Hirsutella genomes reveals transposable elements contributing to genome size variation.</title>
        <authorList>
            <person name="Lin R."/>
            <person name="Jiao Y."/>
            <person name="Sun X."/>
            <person name="Ling J."/>
            <person name="Xie B."/>
            <person name="Cheng X."/>
        </authorList>
    </citation>
    <scope>NUCLEOTIDE SEQUENCE</scope>
    <source>
        <strain evidence="2">HR02</strain>
    </source>
</reference>
<evidence type="ECO:0000256" key="1">
    <source>
        <dbReference type="SAM" id="MobiDB-lite"/>
    </source>
</evidence>